<dbReference type="Proteomes" id="UP000243002">
    <property type="component" value="Unassembled WGS sequence"/>
</dbReference>
<gene>
    <name evidence="3" type="ORF">C7K55_02840</name>
</gene>
<proteinExistence type="predicted"/>
<reference evidence="3 4" key="1">
    <citation type="journal article" date="2018" name="Environ. Microbiol.">
        <title>Ecological and genomic features of two widespread freshwater picocyanobacteria.</title>
        <authorList>
            <person name="Cabello-Yeves P.J."/>
            <person name="Picazo A."/>
            <person name="Camacho A."/>
            <person name="Callieri C."/>
            <person name="Rosselli R."/>
            <person name="Roda-Garcia J.J."/>
            <person name="Coutinho F.H."/>
            <person name="Rodriguez-Valera F."/>
        </authorList>
    </citation>
    <scope>NUCLEOTIDE SEQUENCE [LARGE SCALE GENOMIC DNA]</scope>
    <source>
        <strain evidence="3 4">Tous</strain>
    </source>
</reference>
<dbReference type="InterPro" id="IPR019494">
    <property type="entry name" value="FIST_C"/>
</dbReference>
<dbReference type="Pfam" id="PF10442">
    <property type="entry name" value="FIST_C"/>
    <property type="match status" value="1"/>
</dbReference>
<dbReference type="PANTHER" id="PTHR40252:SF2">
    <property type="entry name" value="BLR0328 PROTEIN"/>
    <property type="match status" value="1"/>
</dbReference>
<feature type="domain" description="FIST C-domain" evidence="2">
    <location>
        <begin position="231"/>
        <end position="374"/>
    </location>
</feature>
<evidence type="ECO:0000313" key="4">
    <source>
        <dbReference type="Proteomes" id="UP000243002"/>
    </source>
</evidence>
<dbReference type="AlphaFoldDB" id="A0A2P7N0C9"/>
<evidence type="ECO:0000313" key="3">
    <source>
        <dbReference type="EMBL" id="PSJ06909.1"/>
    </source>
</evidence>
<dbReference type="SMART" id="SM00897">
    <property type="entry name" value="FIST"/>
    <property type="match status" value="1"/>
</dbReference>
<dbReference type="PANTHER" id="PTHR40252">
    <property type="entry name" value="BLR0328 PROTEIN"/>
    <property type="match status" value="1"/>
</dbReference>
<evidence type="ECO:0000259" key="1">
    <source>
        <dbReference type="SMART" id="SM00897"/>
    </source>
</evidence>
<feature type="domain" description="FIST" evidence="1">
    <location>
        <begin position="37"/>
        <end position="230"/>
    </location>
</feature>
<dbReference type="InterPro" id="IPR013702">
    <property type="entry name" value="FIST_domain_N"/>
</dbReference>
<dbReference type="Pfam" id="PF08495">
    <property type="entry name" value="FIST"/>
    <property type="match status" value="1"/>
</dbReference>
<accession>A0A2P7N0C9</accession>
<organism evidence="3 4">
    <name type="scientific">Cyanobium usitatum str. Tous</name>
    <dbReference type="NCBI Taxonomy" id="2116684"/>
    <lineage>
        <taxon>Bacteria</taxon>
        <taxon>Bacillati</taxon>
        <taxon>Cyanobacteriota</taxon>
        <taxon>Cyanophyceae</taxon>
        <taxon>Synechococcales</taxon>
        <taxon>Prochlorococcaceae</taxon>
        <taxon>Cyanobium</taxon>
    </lineage>
</organism>
<dbReference type="RefSeq" id="WP_106501881.1">
    <property type="nucleotide sequence ID" value="NZ_PXXO01000002.1"/>
</dbReference>
<dbReference type="SMART" id="SM01204">
    <property type="entry name" value="FIST_C"/>
    <property type="match status" value="1"/>
</dbReference>
<sequence>MVTSMVAESWVQVGASSLNDTGQALEQALQALQCPQDPKLIVALLAPNFDLAAIAEQLHGTFPHTQVIGCTTSGEITPGGAVANALVLWALGGSAIEVSTGSGQGDAHGLRQAATEAAHCLDHLEQRANTVLIVLSDGLCGDQMDVVRGAYDVAGIDVPLVGGCAGDYLAMSRTRQIHGRRVMTQAVVAAAVSSDRPLGIGVSHGWTPASDPMLVTGSKGNILSTLEDKPALDVYLDFFNPEDIVRTDPAAFANFAATHPIGIRRRDKIEMRHVTGFNPDRRELILVAEVPQGALAFLTEGNFDSVLNAAAQSCISAVEALNGFPPAGLLLFDCVSRRAVFTEERVHEETDLITSSCGAVPMAGFYTYGEIARTKGAGGFHNQTLVTLAIG</sequence>
<evidence type="ECO:0008006" key="5">
    <source>
        <dbReference type="Google" id="ProtNLM"/>
    </source>
</evidence>
<evidence type="ECO:0000259" key="2">
    <source>
        <dbReference type="SMART" id="SM01204"/>
    </source>
</evidence>
<name>A0A2P7N0C9_9CYAN</name>
<dbReference type="OrthoDB" id="9770435at2"/>
<keyword evidence="4" id="KW-1185">Reference proteome</keyword>
<comment type="caution">
    <text evidence="3">The sequence shown here is derived from an EMBL/GenBank/DDBJ whole genome shotgun (WGS) entry which is preliminary data.</text>
</comment>
<dbReference type="EMBL" id="PXXO01000002">
    <property type="protein sequence ID" value="PSJ06909.1"/>
    <property type="molecule type" value="Genomic_DNA"/>
</dbReference>
<protein>
    <recommendedName>
        <fullName evidence="5">Histidine kinase</fullName>
    </recommendedName>
</protein>